<dbReference type="GO" id="GO:0000160">
    <property type="term" value="P:phosphorelay signal transduction system"/>
    <property type="evidence" value="ECO:0007669"/>
    <property type="project" value="InterPro"/>
</dbReference>
<sequence length="148" mass="16718">MNQEVIILIAEDDEGHALLIRKNLTRAGITNRIIHFKDGQEVLDFLFCRGDGPQRKPGEAYVLLLDIRMPKLDGTEVLEQVKADPELRKIPVVMITTTDDPREIDRCHQLGCSNYITKPVEYEGFVNAIRQLGLFLAVVQVPSINGKH</sequence>
<dbReference type="InterPro" id="IPR052893">
    <property type="entry name" value="TCS_response_regulator"/>
</dbReference>
<evidence type="ECO:0000259" key="2">
    <source>
        <dbReference type="PROSITE" id="PS50110"/>
    </source>
</evidence>
<dbReference type="InterPro" id="IPR001789">
    <property type="entry name" value="Sig_transdc_resp-reg_receiver"/>
</dbReference>
<dbReference type="Proteomes" id="UP000632828">
    <property type="component" value="Unassembled WGS sequence"/>
</dbReference>
<dbReference type="SMART" id="SM00448">
    <property type="entry name" value="REC"/>
    <property type="match status" value="1"/>
</dbReference>
<organism evidence="3 4">
    <name type="scientific">Pelovirga terrestris</name>
    <dbReference type="NCBI Taxonomy" id="2771352"/>
    <lineage>
        <taxon>Bacteria</taxon>
        <taxon>Pseudomonadati</taxon>
        <taxon>Thermodesulfobacteriota</taxon>
        <taxon>Desulfuromonadia</taxon>
        <taxon>Geobacterales</taxon>
        <taxon>Geobacteraceae</taxon>
        <taxon>Pelovirga</taxon>
    </lineage>
</organism>
<name>A0A8J6QT39_9BACT</name>
<dbReference type="PROSITE" id="PS50110">
    <property type="entry name" value="RESPONSE_REGULATORY"/>
    <property type="match status" value="1"/>
</dbReference>
<dbReference type="PANTHER" id="PTHR44520:SF2">
    <property type="entry name" value="RESPONSE REGULATOR RCP1"/>
    <property type="match status" value="1"/>
</dbReference>
<evidence type="ECO:0000256" key="1">
    <source>
        <dbReference type="PROSITE-ProRule" id="PRU00169"/>
    </source>
</evidence>
<evidence type="ECO:0000313" key="3">
    <source>
        <dbReference type="EMBL" id="MBD1401470.1"/>
    </source>
</evidence>
<dbReference type="Pfam" id="PF00072">
    <property type="entry name" value="Response_reg"/>
    <property type="match status" value="1"/>
</dbReference>
<accession>A0A8J6QT39</accession>
<dbReference type="PANTHER" id="PTHR44520">
    <property type="entry name" value="RESPONSE REGULATOR RCP1-RELATED"/>
    <property type="match status" value="1"/>
</dbReference>
<protein>
    <submittedName>
        <fullName evidence="3">Response regulator</fullName>
    </submittedName>
</protein>
<keyword evidence="4" id="KW-1185">Reference proteome</keyword>
<feature type="domain" description="Response regulatory" evidence="2">
    <location>
        <begin position="6"/>
        <end position="133"/>
    </location>
</feature>
<dbReference type="EMBL" id="JACWUN010000015">
    <property type="protein sequence ID" value="MBD1401470.1"/>
    <property type="molecule type" value="Genomic_DNA"/>
</dbReference>
<proteinExistence type="predicted"/>
<comment type="caution">
    <text evidence="3">The sequence shown here is derived from an EMBL/GenBank/DDBJ whole genome shotgun (WGS) entry which is preliminary data.</text>
</comment>
<keyword evidence="1" id="KW-0597">Phosphoprotein</keyword>
<dbReference type="CDD" id="cd17557">
    <property type="entry name" value="REC_Rcp-like"/>
    <property type="match status" value="1"/>
</dbReference>
<reference evidence="3" key="1">
    <citation type="submission" date="2020-09" db="EMBL/GenBank/DDBJ databases">
        <title>Pelobacter alkaliphilus sp. nov., a novel anaerobic arsenate-reducing bacterium from terrestrial mud volcano.</title>
        <authorList>
            <person name="Khomyakova M.A."/>
            <person name="Merkel A.Y."/>
            <person name="Slobodkin A.I."/>
        </authorList>
    </citation>
    <scope>NUCLEOTIDE SEQUENCE</scope>
    <source>
        <strain evidence="3">M08fum</strain>
    </source>
</reference>
<dbReference type="InterPro" id="IPR011006">
    <property type="entry name" value="CheY-like_superfamily"/>
</dbReference>
<dbReference type="Gene3D" id="3.40.50.2300">
    <property type="match status" value="1"/>
</dbReference>
<evidence type="ECO:0000313" key="4">
    <source>
        <dbReference type="Proteomes" id="UP000632828"/>
    </source>
</evidence>
<dbReference type="SUPFAM" id="SSF52172">
    <property type="entry name" value="CheY-like"/>
    <property type="match status" value="1"/>
</dbReference>
<feature type="modified residue" description="4-aspartylphosphate" evidence="1">
    <location>
        <position position="66"/>
    </location>
</feature>
<dbReference type="AlphaFoldDB" id="A0A8J6QT39"/>
<gene>
    <name evidence="3" type="ORF">ICT70_12420</name>
</gene>